<dbReference type="Gene3D" id="1.10.10.10">
    <property type="entry name" value="Winged helix-like DNA-binding domain superfamily/Winged helix DNA-binding domain"/>
    <property type="match status" value="1"/>
</dbReference>
<dbReference type="eggNOG" id="COG0758">
    <property type="taxonomic scope" value="Bacteria"/>
</dbReference>
<sequence length="368" mass="40747">MNNDRAYWVAWTQINGVGSLLLQRVRDHFGSLEAAWMAPGDEFRAIEGFGNTKIETLCHQRQHLDPLEFLHRHSQQNPRFWTPADVEYPPLLKEMPHYPPVLYLRGRGTAFDAQAWARTVAIVGTRQPSDYGRRWTRRLSQVLTDHGFTIVSGMAAGVDAEAHHSCLQAGGATVGVLGTGVDLVYPESNRSIYEQILRTGWVMSEYPARTGPDRSHFPQRNRIIAGLCRAILVMEGSERSGALITAKIANELGREVYALPGSLDNPQAMGCIWLLSQGAQLLWQPEQLLEALGTLPHLDCSPPTLQPIPPNLEPELAQVIQILGTDPLPFDHVVAQTGLATAIVSSALLQLELMALVTQVPGMRYQRC</sequence>
<evidence type="ECO:0000256" key="1">
    <source>
        <dbReference type="ARBA" id="ARBA00006525"/>
    </source>
</evidence>
<organism evidence="4 5">
    <name type="scientific">Prochlorothrix hollandica PCC 9006 = CALU 1027</name>
    <dbReference type="NCBI Taxonomy" id="317619"/>
    <lineage>
        <taxon>Bacteria</taxon>
        <taxon>Bacillati</taxon>
        <taxon>Cyanobacteriota</taxon>
        <taxon>Cyanophyceae</taxon>
        <taxon>Prochlorotrichales</taxon>
        <taxon>Prochlorotrichaceae</taxon>
        <taxon>Prochlorothrix</taxon>
    </lineage>
</organism>
<dbReference type="NCBIfam" id="TIGR00732">
    <property type="entry name" value="dprA"/>
    <property type="match status" value="1"/>
</dbReference>
<dbReference type="InterPro" id="IPR036388">
    <property type="entry name" value="WH-like_DNA-bd_sf"/>
</dbReference>
<dbReference type="Proteomes" id="UP000034681">
    <property type="component" value="Unassembled WGS sequence"/>
</dbReference>
<dbReference type="SUPFAM" id="SSF47781">
    <property type="entry name" value="RuvA domain 2-like"/>
    <property type="match status" value="1"/>
</dbReference>
<comment type="caution">
    <text evidence="4">The sequence shown here is derived from an EMBL/GenBank/DDBJ whole genome shotgun (WGS) entry which is preliminary data.</text>
</comment>
<dbReference type="InterPro" id="IPR003488">
    <property type="entry name" value="DprA"/>
</dbReference>
<dbReference type="EMBL" id="AJTX02000004">
    <property type="protein sequence ID" value="KKJ00371.1"/>
    <property type="molecule type" value="Genomic_DNA"/>
</dbReference>
<dbReference type="InterPro" id="IPR010994">
    <property type="entry name" value="RuvA_2-like"/>
</dbReference>
<evidence type="ECO:0000313" key="4">
    <source>
        <dbReference type="EMBL" id="KKJ00371.1"/>
    </source>
</evidence>
<proteinExistence type="inferred from homology"/>
<reference evidence="4" key="1">
    <citation type="submission" date="2012-04" db="EMBL/GenBank/DDBJ databases">
        <authorList>
            <person name="Borisov I.G."/>
            <person name="Ivanikova N.V."/>
            <person name="Pinevich A.V."/>
        </authorList>
    </citation>
    <scope>NUCLEOTIDE SEQUENCE</scope>
    <source>
        <strain evidence="4">CALU 1027</strain>
    </source>
</reference>
<gene>
    <name evidence="4" type="ORF">PROH_12025</name>
</gene>
<dbReference type="PANTHER" id="PTHR43022:SF1">
    <property type="entry name" value="PROTEIN SMF"/>
    <property type="match status" value="1"/>
</dbReference>
<dbReference type="STRING" id="317619.GCA_000332315_01193"/>
<dbReference type="AlphaFoldDB" id="A0A0M2PV60"/>
<dbReference type="Gene3D" id="3.40.50.450">
    <property type="match status" value="1"/>
</dbReference>
<dbReference type="Pfam" id="PF17782">
    <property type="entry name" value="WHD_DprA"/>
    <property type="match status" value="1"/>
</dbReference>
<dbReference type="OrthoDB" id="9785707at2"/>
<evidence type="ECO:0000259" key="3">
    <source>
        <dbReference type="Pfam" id="PF17782"/>
    </source>
</evidence>
<comment type="similarity">
    <text evidence="1">Belongs to the DprA/Smf family.</text>
</comment>
<evidence type="ECO:0000313" key="5">
    <source>
        <dbReference type="Proteomes" id="UP000034681"/>
    </source>
</evidence>
<feature type="domain" description="Smf/DprA SLOG" evidence="2">
    <location>
        <begin position="80"/>
        <end position="292"/>
    </location>
</feature>
<evidence type="ECO:0000259" key="2">
    <source>
        <dbReference type="Pfam" id="PF02481"/>
    </source>
</evidence>
<dbReference type="InterPro" id="IPR057666">
    <property type="entry name" value="DrpA_SLOG"/>
</dbReference>
<name>A0A0M2PV60_PROHO</name>
<dbReference type="PANTHER" id="PTHR43022">
    <property type="entry name" value="PROTEIN SMF"/>
    <property type="match status" value="1"/>
</dbReference>
<keyword evidence="5" id="KW-1185">Reference proteome</keyword>
<dbReference type="SUPFAM" id="SSF102405">
    <property type="entry name" value="MCP/YpsA-like"/>
    <property type="match status" value="1"/>
</dbReference>
<accession>A0A0M2PV60</accession>
<dbReference type="Pfam" id="PF02481">
    <property type="entry name" value="DNA_processg_A"/>
    <property type="match status" value="1"/>
</dbReference>
<dbReference type="GO" id="GO:0009294">
    <property type="term" value="P:DNA-mediated transformation"/>
    <property type="evidence" value="ECO:0007669"/>
    <property type="project" value="InterPro"/>
</dbReference>
<dbReference type="InterPro" id="IPR041614">
    <property type="entry name" value="DprA_WH"/>
</dbReference>
<feature type="domain" description="DprA winged helix" evidence="3">
    <location>
        <begin position="306"/>
        <end position="363"/>
    </location>
</feature>
<dbReference type="RefSeq" id="WP_017711774.1">
    <property type="nucleotide sequence ID" value="NZ_KB235933.1"/>
</dbReference>
<protein>
    <submittedName>
        <fullName evidence="4">DNA repair protein Smf</fullName>
    </submittedName>
</protein>